<gene>
    <name evidence="4" type="ORF">QTO34_000601</name>
</gene>
<dbReference type="InterPro" id="IPR000299">
    <property type="entry name" value="FERM_domain"/>
</dbReference>
<reference evidence="4" key="1">
    <citation type="submission" date="2023-06" db="EMBL/GenBank/DDBJ databases">
        <title>Reference genome for the Northern bat (Eptesicus nilssonii), a most northern bat species.</title>
        <authorList>
            <person name="Laine V.N."/>
            <person name="Pulliainen A.T."/>
            <person name="Lilley T.M."/>
        </authorList>
    </citation>
    <scope>NUCLEOTIDE SEQUENCE</scope>
    <source>
        <strain evidence="4">BLF_Eptnil</strain>
        <tissue evidence="4">Kidney</tissue>
    </source>
</reference>
<dbReference type="Proteomes" id="UP001177744">
    <property type="component" value="Unassembled WGS sequence"/>
</dbReference>
<feature type="domain" description="FERM" evidence="3">
    <location>
        <begin position="1"/>
        <end position="96"/>
    </location>
</feature>
<dbReference type="EMBL" id="JAULJE010000001">
    <property type="protein sequence ID" value="KAK1346741.1"/>
    <property type="molecule type" value="Genomic_DNA"/>
</dbReference>
<evidence type="ECO:0000313" key="4">
    <source>
        <dbReference type="EMBL" id="KAK1346741.1"/>
    </source>
</evidence>
<dbReference type="GO" id="GO:0031032">
    <property type="term" value="P:actomyosin structure organization"/>
    <property type="evidence" value="ECO:0007669"/>
    <property type="project" value="TreeGrafter"/>
</dbReference>
<dbReference type="InterPro" id="IPR018980">
    <property type="entry name" value="FERM_PH-like_C"/>
</dbReference>
<sequence length="96" mass="11350">MAKMYGFDMHVVKARDGNDYNLGLTPTGVLVFEGEIKIGLFFWPKITRLDFKKTVNHEDDDQGKEQEHIFVFRFNHPKACKHLWKCAMEHHAFFHL</sequence>
<dbReference type="AlphaFoldDB" id="A0AA40LUI6"/>
<dbReference type="SUPFAM" id="SSF50729">
    <property type="entry name" value="PH domain-like"/>
    <property type="match status" value="1"/>
</dbReference>
<comment type="subcellular location">
    <subcellularLocation>
        <location evidence="1">Cytoplasm</location>
    </subcellularLocation>
</comment>
<dbReference type="Pfam" id="PF09380">
    <property type="entry name" value="FERM_C"/>
    <property type="match status" value="1"/>
</dbReference>
<accession>A0AA40LUI6</accession>
<keyword evidence="5" id="KW-1185">Reference proteome</keyword>
<dbReference type="CDD" id="cd13186">
    <property type="entry name" value="FERM_C_NBL4_NBL5"/>
    <property type="match status" value="1"/>
</dbReference>
<proteinExistence type="predicted"/>
<comment type="caution">
    <text evidence="4">The sequence shown here is derived from an EMBL/GenBank/DDBJ whole genome shotgun (WGS) entry which is preliminary data.</text>
</comment>
<evidence type="ECO:0000256" key="2">
    <source>
        <dbReference type="ARBA" id="ARBA00022490"/>
    </source>
</evidence>
<protein>
    <recommendedName>
        <fullName evidence="3">FERM domain-containing protein</fullName>
    </recommendedName>
</protein>
<evidence type="ECO:0000313" key="5">
    <source>
        <dbReference type="Proteomes" id="UP001177744"/>
    </source>
</evidence>
<dbReference type="PANTHER" id="PTHR23280:SF15">
    <property type="entry name" value="BAND 4.1-LIKE PROTEIN 5"/>
    <property type="match status" value="1"/>
</dbReference>
<evidence type="ECO:0000259" key="3">
    <source>
        <dbReference type="PROSITE" id="PS50057"/>
    </source>
</evidence>
<evidence type="ECO:0000256" key="1">
    <source>
        <dbReference type="ARBA" id="ARBA00004496"/>
    </source>
</evidence>
<organism evidence="4 5">
    <name type="scientific">Cnephaeus nilssonii</name>
    <name type="common">Northern bat</name>
    <name type="synonym">Eptesicus nilssonii</name>
    <dbReference type="NCBI Taxonomy" id="3371016"/>
    <lineage>
        <taxon>Eukaryota</taxon>
        <taxon>Metazoa</taxon>
        <taxon>Chordata</taxon>
        <taxon>Craniata</taxon>
        <taxon>Vertebrata</taxon>
        <taxon>Euteleostomi</taxon>
        <taxon>Mammalia</taxon>
        <taxon>Eutheria</taxon>
        <taxon>Laurasiatheria</taxon>
        <taxon>Chiroptera</taxon>
        <taxon>Yangochiroptera</taxon>
        <taxon>Vespertilionidae</taxon>
        <taxon>Cnephaeus</taxon>
    </lineage>
</organism>
<dbReference type="PANTHER" id="PTHR23280">
    <property type="entry name" value="4.1 G PROTEIN"/>
    <property type="match status" value="1"/>
</dbReference>
<dbReference type="FunFam" id="2.30.29.30:FF:000002">
    <property type="entry name" value="Band 4.1-like protein 5 isoform 1"/>
    <property type="match status" value="1"/>
</dbReference>
<name>A0AA40LUI6_CNENI</name>
<dbReference type="GO" id="GO:0005737">
    <property type="term" value="C:cytoplasm"/>
    <property type="evidence" value="ECO:0007669"/>
    <property type="project" value="UniProtKB-SubCell"/>
</dbReference>
<dbReference type="InterPro" id="IPR011993">
    <property type="entry name" value="PH-like_dom_sf"/>
</dbReference>
<dbReference type="PROSITE" id="PS50057">
    <property type="entry name" value="FERM_3"/>
    <property type="match status" value="1"/>
</dbReference>
<keyword evidence="2" id="KW-0963">Cytoplasm</keyword>
<dbReference type="SMART" id="SM01196">
    <property type="entry name" value="FERM_C"/>
    <property type="match status" value="1"/>
</dbReference>
<dbReference type="Gene3D" id="2.30.29.30">
    <property type="entry name" value="Pleckstrin-homology domain (PH domain)/Phosphotyrosine-binding domain (PTB)"/>
    <property type="match status" value="1"/>
</dbReference>
<dbReference type="GO" id="GO:0005856">
    <property type="term" value="C:cytoskeleton"/>
    <property type="evidence" value="ECO:0007669"/>
    <property type="project" value="TreeGrafter"/>
</dbReference>